<protein>
    <submittedName>
        <fullName evidence="6">dTDP-Rha:alpha-D-GlcNAc-pyrophosphate polyprenol, alpha-3-L-rhamnosyltransferase</fullName>
        <ecNumber evidence="6">2.4.-.-</ecNumber>
    </submittedName>
</protein>
<dbReference type="SUPFAM" id="SSF53448">
    <property type="entry name" value="Nucleotide-diphospho-sugar transferases"/>
    <property type="match status" value="1"/>
</dbReference>
<name>M7NX74_9BACT</name>
<keyword evidence="4" id="KW-0812">Transmembrane</keyword>
<dbReference type="Pfam" id="PF00535">
    <property type="entry name" value="Glycos_transf_2"/>
    <property type="match status" value="1"/>
</dbReference>
<dbReference type="PANTHER" id="PTHR43179">
    <property type="entry name" value="RHAMNOSYLTRANSFERASE WBBL"/>
    <property type="match status" value="1"/>
</dbReference>
<evidence type="ECO:0000256" key="4">
    <source>
        <dbReference type="SAM" id="Phobius"/>
    </source>
</evidence>
<keyword evidence="4" id="KW-1133">Transmembrane helix</keyword>
<evidence type="ECO:0000256" key="1">
    <source>
        <dbReference type="ARBA" id="ARBA00006739"/>
    </source>
</evidence>
<dbReference type="InterPro" id="IPR001173">
    <property type="entry name" value="Glyco_trans_2-like"/>
</dbReference>
<dbReference type="GO" id="GO:0016757">
    <property type="term" value="F:glycosyltransferase activity"/>
    <property type="evidence" value="ECO:0007669"/>
    <property type="project" value="UniProtKB-KW"/>
</dbReference>
<proteinExistence type="inferred from homology"/>
<dbReference type="EMBL" id="AODQ01000037">
    <property type="protein sequence ID" value="EMR03044.1"/>
    <property type="molecule type" value="Genomic_DNA"/>
</dbReference>
<feature type="domain" description="Glycosyltransferase 2-like" evidence="5">
    <location>
        <begin position="6"/>
        <end position="178"/>
    </location>
</feature>
<dbReference type="STRING" id="1279009.ADICEAN_01838"/>
<dbReference type="PATRIC" id="fig|1279009.4.peg.1867"/>
<dbReference type="RefSeq" id="WP_009195234.1">
    <property type="nucleotide sequence ID" value="NZ_AODQ01000037.1"/>
</dbReference>
<evidence type="ECO:0000313" key="6">
    <source>
        <dbReference type="EMBL" id="EMR03044.1"/>
    </source>
</evidence>
<evidence type="ECO:0000256" key="2">
    <source>
        <dbReference type="ARBA" id="ARBA00022676"/>
    </source>
</evidence>
<comment type="caution">
    <text evidence="6">The sequence shown here is derived from an EMBL/GenBank/DDBJ whole genome shotgun (WGS) entry which is preliminary data.</text>
</comment>
<dbReference type="OrthoDB" id="9771846at2"/>
<dbReference type="Gene3D" id="3.90.550.10">
    <property type="entry name" value="Spore Coat Polysaccharide Biosynthesis Protein SpsA, Chain A"/>
    <property type="match status" value="1"/>
</dbReference>
<dbReference type="PANTHER" id="PTHR43179:SF12">
    <property type="entry name" value="GALACTOFURANOSYLTRANSFERASE GLFT2"/>
    <property type="match status" value="1"/>
</dbReference>
<keyword evidence="3 6" id="KW-0808">Transferase</keyword>
<gene>
    <name evidence="6" type="primary">wbbL_3</name>
    <name evidence="6" type="ORF">ADICEAN_01838</name>
</gene>
<keyword evidence="2 6" id="KW-0328">Glycosyltransferase</keyword>
<comment type="similarity">
    <text evidence="1">Belongs to the glycosyltransferase 2 family.</text>
</comment>
<dbReference type="AlphaFoldDB" id="M7NX74"/>
<feature type="transmembrane region" description="Helical" evidence="4">
    <location>
        <begin position="248"/>
        <end position="267"/>
    </location>
</feature>
<evidence type="ECO:0000313" key="7">
    <source>
        <dbReference type="Proteomes" id="UP000011910"/>
    </source>
</evidence>
<evidence type="ECO:0000256" key="3">
    <source>
        <dbReference type="ARBA" id="ARBA00022679"/>
    </source>
</evidence>
<dbReference type="InterPro" id="IPR029044">
    <property type="entry name" value="Nucleotide-diphossugar_trans"/>
</dbReference>
<dbReference type="EC" id="2.4.-.-" evidence="6"/>
<keyword evidence="4" id="KW-0472">Membrane</keyword>
<keyword evidence="7" id="KW-1185">Reference proteome</keyword>
<dbReference type="eggNOG" id="COG1216">
    <property type="taxonomic scope" value="Bacteria"/>
</dbReference>
<dbReference type="CDD" id="cd04186">
    <property type="entry name" value="GT_2_like_c"/>
    <property type="match status" value="1"/>
</dbReference>
<sequence length="305" mass="35413">MKPLVSIVILNYNQLQVTREFLDSCRSLTYPNYEIILVDNDSREDPTPVIREHYPHVHLIRTQKNLGFTGGNNVGIAATKGDYVFVVNNDTEVTPNLLEKLLEPFERDKTIGVVSPKIRYYSKPSLIQYAGYTAINPFTGRNKAIGGKQEDRGQHDTPSYTNYAHGAAMLVKREVIEKTGAFADEFFIYYEELDWSERIRRAGYAIYYQPEALIYHKESITMGKESPMKAYYHTRNRILFMRRNTKSYQFAFFLAFVGLFVIPKSLLKYTINRQPEHLRSFVRGLMWNFSYKPEKEKQLTAPSLA</sequence>
<evidence type="ECO:0000259" key="5">
    <source>
        <dbReference type="Pfam" id="PF00535"/>
    </source>
</evidence>
<dbReference type="Proteomes" id="UP000011910">
    <property type="component" value="Unassembled WGS sequence"/>
</dbReference>
<reference evidence="6 7" key="1">
    <citation type="journal article" date="2013" name="Genome Announc.">
        <title>Draft Genome Sequence of Cesiribacter andamanensis Strain AMV16T, Isolated from a Soil Sample from a Mud Volcano in the Andaman Islands, India.</title>
        <authorList>
            <person name="Shivaji S."/>
            <person name="Ara S."/>
            <person name="Begum Z."/>
            <person name="Srinivas T.N."/>
            <person name="Singh A."/>
            <person name="Kumar Pinnaka A."/>
        </authorList>
    </citation>
    <scope>NUCLEOTIDE SEQUENCE [LARGE SCALE GENOMIC DNA]</scope>
    <source>
        <strain evidence="6 7">AMV16</strain>
    </source>
</reference>
<organism evidence="6 7">
    <name type="scientific">Cesiribacter andamanensis AMV16</name>
    <dbReference type="NCBI Taxonomy" id="1279009"/>
    <lineage>
        <taxon>Bacteria</taxon>
        <taxon>Pseudomonadati</taxon>
        <taxon>Bacteroidota</taxon>
        <taxon>Cytophagia</taxon>
        <taxon>Cytophagales</taxon>
        <taxon>Cesiribacteraceae</taxon>
        <taxon>Cesiribacter</taxon>
    </lineage>
</organism>
<accession>M7NX74</accession>